<dbReference type="GO" id="GO:0005829">
    <property type="term" value="C:cytosol"/>
    <property type="evidence" value="ECO:0007669"/>
    <property type="project" value="TreeGrafter"/>
</dbReference>
<evidence type="ECO:0000256" key="4">
    <source>
        <dbReference type="ARBA" id="ARBA00022605"/>
    </source>
</evidence>
<evidence type="ECO:0000256" key="8">
    <source>
        <dbReference type="ARBA" id="ARBA00022840"/>
    </source>
</evidence>
<dbReference type="CDD" id="cd00464">
    <property type="entry name" value="SK"/>
    <property type="match status" value="1"/>
</dbReference>
<feature type="binding site" evidence="11">
    <location>
        <position position="117"/>
    </location>
    <ligand>
        <name>ATP</name>
        <dbReference type="ChEBI" id="CHEBI:30616"/>
    </ligand>
</feature>
<reference evidence="12 13" key="1">
    <citation type="submission" date="2017-06" db="EMBL/GenBank/DDBJ databases">
        <title>Azoarcus.</title>
        <authorList>
            <person name="Woo J.-H."/>
            <person name="Kim H.-S."/>
        </authorList>
    </citation>
    <scope>NUCLEOTIDE SEQUENCE [LARGE SCALE GENOMIC DNA]</scope>
    <source>
        <strain evidence="12 13">TSPY31</strain>
    </source>
</reference>
<comment type="cofactor">
    <cofactor evidence="11">
        <name>Mg(2+)</name>
        <dbReference type="ChEBI" id="CHEBI:18420"/>
    </cofactor>
    <text evidence="11">Binds 1 Mg(2+) ion per subunit.</text>
</comment>
<feature type="binding site" evidence="11">
    <location>
        <begin position="11"/>
        <end position="16"/>
    </location>
    <ligand>
        <name>ATP</name>
        <dbReference type="ChEBI" id="CHEBI:30616"/>
    </ligand>
</feature>
<comment type="caution">
    <text evidence="11">Lacks conserved residue(s) required for the propagation of feature annotation.</text>
</comment>
<keyword evidence="13" id="KW-1185">Reference proteome</keyword>
<dbReference type="EMBL" id="CP022187">
    <property type="protein sequence ID" value="AWI75930.1"/>
    <property type="molecule type" value="Genomic_DNA"/>
</dbReference>
<dbReference type="RefSeq" id="WP_108949633.1">
    <property type="nucleotide sequence ID" value="NZ_CP022187.1"/>
</dbReference>
<feature type="binding site" evidence="11">
    <location>
        <position position="136"/>
    </location>
    <ligand>
        <name>substrate</name>
    </ligand>
</feature>
<dbReference type="HAMAP" id="MF_00109">
    <property type="entry name" value="Shikimate_kinase"/>
    <property type="match status" value="1"/>
</dbReference>
<organism evidence="12 13">
    <name type="scientific">Parazoarcus communis</name>
    <dbReference type="NCBI Taxonomy" id="41977"/>
    <lineage>
        <taxon>Bacteria</taxon>
        <taxon>Pseudomonadati</taxon>
        <taxon>Pseudomonadota</taxon>
        <taxon>Betaproteobacteria</taxon>
        <taxon>Rhodocyclales</taxon>
        <taxon>Zoogloeaceae</taxon>
        <taxon>Parazoarcus</taxon>
    </lineage>
</organism>
<evidence type="ECO:0000313" key="12">
    <source>
        <dbReference type="EMBL" id="AWI75930.1"/>
    </source>
</evidence>
<dbReference type="KEGG" id="acom:CEW83_12475"/>
<comment type="pathway">
    <text evidence="1 11">Metabolic intermediate biosynthesis; chorismate biosynthesis; chorismate from D-erythrose 4-phosphate and phosphoenolpyruvate: step 5/7.</text>
</comment>
<keyword evidence="7 11" id="KW-0418">Kinase</keyword>
<gene>
    <name evidence="11" type="primary">aroK</name>
    <name evidence="12" type="ORF">CEW83_12475</name>
</gene>
<feature type="binding site" evidence="11">
    <location>
        <position position="79"/>
    </location>
    <ligand>
        <name>substrate</name>
    </ligand>
</feature>
<dbReference type="GO" id="GO:0008652">
    <property type="term" value="P:amino acid biosynthetic process"/>
    <property type="evidence" value="ECO:0007669"/>
    <property type="project" value="UniProtKB-KW"/>
</dbReference>
<keyword evidence="11" id="KW-0479">Metal-binding</keyword>
<evidence type="ECO:0000256" key="10">
    <source>
        <dbReference type="ARBA" id="ARBA00048567"/>
    </source>
</evidence>
<evidence type="ECO:0000256" key="5">
    <source>
        <dbReference type="ARBA" id="ARBA00022679"/>
    </source>
</evidence>
<evidence type="ECO:0000256" key="3">
    <source>
        <dbReference type="ARBA" id="ARBA00012154"/>
    </source>
</evidence>
<evidence type="ECO:0000256" key="7">
    <source>
        <dbReference type="ARBA" id="ARBA00022777"/>
    </source>
</evidence>
<evidence type="ECO:0000256" key="9">
    <source>
        <dbReference type="ARBA" id="ARBA00023141"/>
    </source>
</evidence>
<feature type="binding site" evidence="11">
    <location>
        <position position="33"/>
    </location>
    <ligand>
        <name>substrate</name>
    </ligand>
</feature>
<dbReference type="GO" id="GO:0004765">
    <property type="term" value="F:shikimate kinase activity"/>
    <property type="evidence" value="ECO:0007669"/>
    <property type="project" value="UniProtKB-UniRule"/>
</dbReference>
<proteinExistence type="inferred from homology"/>
<evidence type="ECO:0000256" key="2">
    <source>
        <dbReference type="ARBA" id="ARBA00006997"/>
    </source>
</evidence>
<comment type="function">
    <text evidence="11">Catalyzes the specific phosphorylation of the 3-hydroxyl group of shikimic acid using ATP as a cosubstrate.</text>
</comment>
<dbReference type="Gene3D" id="3.40.50.300">
    <property type="entry name" value="P-loop containing nucleotide triphosphate hydrolases"/>
    <property type="match status" value="1"/>
</dbReference>
<dbReference type="PROSITE" id="PS01128">
    <property type="entry name" value="SHIKIMATE_KINASE"/>
    <property type="match status" value="1"/>
</dbReference>
<dbReference type="GO" id="GO:0000287">
    <property type="term" value="F:magnesium ion binding"/>
    <property type="evidence" value="ECO:0007669"/>
    <property type="project" value="UniProtKB-UniRule"/>
</dbReference>
<evidence type="ECO:0000256" key="6">
    <source>
        <dbReference type="ARBA" id="ARBA00022741"/>
    </source>
</evidence>
<dbReference type="EC" id="2.7.1.71" evidence="3 11"/>
<feature type="binding site" evidence="11">
    <location>
        <position position="57"/>
    </location>
    <ligand>
        <name>substrate</name>
    </ligand>
</feature>
<dbReference type="InterPro" id="IPR031322">
    <property type="entry name" value="Shikimate/glucono_kinase"/>
</dbReference>
<sequence length="176" mass="19791">MTCLILIGMMGAGKTTVGRELAKRRRMRFADCDHEIVARTGVTIPTIFEIEGEDGFRRREAQALDELTLESDLVLATGGGVVLDAGNRALLSQRGIVIYLNVPPQILWERTRHDRNRPLLRVENPRQRIEELHRVRDPLYREVADLVVDGGRGNPGAMVRQIEKALATLDKTSCEH</sequence>
<dbReference type="UniPathway" id="UPA00053">
    <property type="reaction ID" value="UER00088"/>
</dbReference>
<accession>A0A2U8GR12</accession>
<keyword evidence="4 11" id="KW-0028">Amino-acid biosynthesis</keyword>
<dbReference type="InterPro" id="IPR027417">
    <property type="entry name" value="P-loop_NTPase"/>
</dbReference>
<keyword evidence="6 11" id="KW-0547">Nucleotide-binding</keyword>
<comment type="similarity">
    <text evidence="2 11">Belongs to the shikimate kinase family.</text>
</comment>
<keyword evidence="8 11" id="KW-0067">ATP-binding</keyword>
<dbReference type="PANTHER" id="PTHR21087">
    <property type="entry name" value="SHIKIMATE KINASE"/>
    <property type="match status" value="1"/>
</dbReference>
<dbReference type="InterPro" id="IPR000623">
    <property type="entry name" value="Shikimate_kinase/TSH1"/>
</dbReference>
<keyword evidence="11" id="KW-0460">Magnesium</keyword>
<comment type="subunit">
    <text evidence="11">Monomer.</text>
</comment>
<keyword evidence="9 11" id="KW-0057">Aromatic amino acid biosynthesis</keyword>
<keyword evidence="5 11" id="KW-0808">Transferase</keyword>
<dbReference type="AlphaFoldDB" id="A0A2U8GR12"/>
<dbReference type="SUPFAM" id="SSF52540">
    <property type="entry name" value="P-loop containing nucleoside triphosphate hydrolases"/>
    <property type="match status" value="1"/>
</dbReference>
<dbReference type="Pfam" id="PF01202">
    <property type="entry name" value="SKI"/>
    <property type="match status" value="1"/>
</dbReference>
<evidence type="ECO:0000256" key="11">
    <source>
        <dbReference type="HAMAP-Rule" id="MF_00109"/>
    </source>
</evidence>
<dbReference type="Proteomes" id="UP000244930">
    <property type="component" value="Chromosome"/>
</dbReference>
<dbReference type="GO" id="GO:0009423">
    <property type="term" value="P:chorismate biosynthetic process"/>
    <property type="evidence" value="ECO:0007669"/>
    <property type="project" value="UniProtKB-UniRule"/>
</dbReference>
<dbReference type="InterPro" id="IPR023000">
    <property type="entry name" value="Shikimate_kinase_CS"/>
</dbReference>
<comment type="catalytic activity">
    <reaction evidence="10 11">
        <text>shikimate + ATP = 3-phosphoshikimate + ADP + H(+)</text>
        <dbReference type="Rhea" id="RHEA:13121"/>
        <dbReference type="ChEBI" id="CHEBI:15378"/>
        <dbReference type="ChEBI" id="CHEBI:30616"/>
        <dbReference type="ChEBI" id="CHEBI:36208"/>
        <dbReference type="ChEBI" id="CHEBI:145989"/>
        <dbReference type="ChEBI" id="CHEBI:456216"/>
        <dbReference type="EC" id="2.7.1.71"/>
    </reaction>
</comment>
<comment type="subcellular location">
    <subcellularLocation>
        <location evidence="11">Cytoplasm</location>
    </subcellularLocation>
</comment>
<feature type="binding site" evidence="11">
    <location>
        <position position="15"/>
    </location>
    <ligand>
        <name>Mg(2+)</name>
        <dbReference type="ChEBI" id="CHEBI:18420"/>
    </ligand>
</feature>
<dbReference type="GO" id="GO:0009073">
    <property type="term" value="P:aromatic amino acid family biosynthetic process"/>
    <property type="evidence" value="ECO:0007669"/>
    <property type="project" value="UniProtKB-KW"/>
</dbReference>
<dbReference type="PRINTS" id="PR01100">
    <property type="entry name" value="SHIKIMTKNASE"/>
</dbReference>
<evidence type="ECO:0000256" key="1">
    <source>
        <dbReference type="ARBA" id="ARBA00004842"/>
    </source>
</evidence>
<keyword evidence="11" id="KW-0963">Cytoplasm</keyword>
<evidence type="ECO:0000313" key="13">
    <source>
        <dbReference type="Proteomes" id="UP000244930"/>
    </source>
</evidence>
<protein>
    <recommendedName>
        <fullName evidence="3 11">Shikimate kinase</fullName>
        <shortName evidence="11">SK</shortName>
        <ecNumber evidence="3 11">2.7.1.71</ecNumber>
    </recommendedName>
</protein>
<dbReference type="PANTHER" id="PTHR21087:SF16">
    <property type="entry name" value="SHIKIMATE KINASE 1, CHLOROPLASTIC"/>
    <property type="match status" value="1"/>
</dbReference>
<name>A0A2U8GR12_9RHOO</name>
<dbReference type="GO" id="GO:0005524">
    <property type="term" value="F:ATP binding"/>
    <property type="evidence" value="ECO:0007669"/>
    <property type="project" value="UniProtKB-UniRule"/>
</dbReference>